<organism evidence="6 7">
    <name type="scientific">Rhizobium terricola</name>
    <dbReference type="NCBI Taxonomy" id="2728849"/>
    <lineage>
        <taxon>Bacteria</taxon>
        <taxon>Pseudomonadati</taxon>
        <taxon>Pseudomonadota</taxon>
        <taxon>Alphaproteobacteria</taxon>
        <taxon>Hyphomicrobiales</taxon>
        <taxon>Rhizobiaceae</taxon>
        <taxon>Rhizobium/Agrobacterium group</taxon>
        <taxon>Rhizobium</taxon>
    </lineage>
</organism>
<evidence type="ECO:0000256" key="5">
    <source>
        <dbReference type="SAM" id="Phobius"/>
    </source>
</evidence>
<comment type="caution">
    <text evidence="6">The sequence shown here is derived from an EMBL/GenBank/DDBJ whole genome shotgun (WGS) entry which is preliminary data.</text>
</comment>
<evidence type="ECO:0000256" key="4">
    <source>
        <dbReference type="ARBA" id="ARBA00023136"/>
    </source>
</evidence>
<keyword evidence="4 5" id="KW-0472">Membrane</keyword>
<evidence type="ECO:0000313" key="7">
    <source>
        <dbReference type="Proteomes" id="UP000541470"/>
    </source>
</evidence>
<keyword evidence="3 5" id="KW-1133">Transmembrane helix</keyword>
<feature type="transmembrane region" description="Helical" evidence="5">
    <location>
        <begin position="114"/>
        <end position="132"/>
    </location>
</feature>
<dbReference type="EMBL" id="JABBGK010000001">
    <property type="protein sequence ID" value="NML73650.1"/>
    <property type="molecule type" value="Genomic_DNA"/>
</dbReference>
<evidence type="ECO:0000256" key="3">
    <source>
        <dbReference type="ARBA" id="ARBA00022989"/>
    </source>
</evidence>
<dbReference type="RefSeq" id="WP_169588145.1">
    <property type="nucleotide sequence ID" value="NZ_JABBGK010000001.1"/>
</dbReference>
<gene>
    <name evidence="6" type="ORF">HHL25_05860</name>
</gene>
<evidence type="ECO:0000313" key="6">
    <source>
        <dbReference type="EMBL" id="NML73650.1"/>
    </source>
</evidence>
<dbReference type="AlphaFoldDB" id="A0A7Y0FVA5"/>
<keyword evidence="2 5" id="KW-0812">Transmembrane</keyword>
<protein>
    <submittedName>
        <fullName evidence="6">Isoprenylcysteine carboxylmethyltransferase family protein</fullName>
    </submittedName>
</protein>
<dbReference type="PANTHER" id="PTHR12714:SF24">
    <property type="entry name" value="SLR1182 PROTEIN"/>
    <property type="match status" value="1"/>
</dbReference>
<comment type="subcellular location">
    <subcellularLocation>
        <location evidence="1">Endomembrane system</location>
        <topology evidence="1">Multi-pass membrane protein</topology>
    </subcellularLocation>
</comment>
<reference evidence="6 7" key="1">
    <citation type="submission" date="2020-04" db="EMBL/GenBank/DDBJ databases">
        <title>Rhizobium sp. S-51 isolated from soil.</title>
        <authorList>
            <person name="Dahal R.H."/>
        </authorList>
    </citation>
    <scope>NUCLEOTIDE SEQUENCE [LARGE SCALE GENOMIC DNA]</scope>
    <source>
        <strain evidence="6 7">S-51</strain>
    </source>
</reference>
<feature type="transmembrane region" description="Helical" evidence="5">
    <location>
        <begin position="43"/>
        <end position="64"/>
    </location>
</feature>
<dbReference type="InterPro" id="IPR007318">
    <property type="entry name" value="Phopholipid_MeTrfase"/>
</dbReference>
<keyword evidence="7" id="KW-1185">Reference proteome</keyword>
<dbReference type="GO" id="GO:0012505">
    <property type="term" value="C:endomembrane system"/>
    <property type="evidence" value="ECO:0007669"/>
    <property type="project" value="UniProtKB-SubCell"/>
</dbReference>
<name>A0A7Y0FVA5_9HYPH</name>
<dbReference type="Gene3D" id="1.20.120.1630">
    <property type="match status" value="1"/>
</dbReference>
<dbReference type="PANTHER" id="PTHR12714">
    <property type="entry name" value="PROTEIN-S ISOPRENYLCYSTEINE O-METHYLTRANSFERASE"/>
    <property type="match status" value="1"/>
</dbReference>
<proteinExistence type="predicted"/>
<sequence length="158" mass="17664">MNAYRLKPLSFPWPPVLYGLAILFALIAGRFVGLFPSMMPGSYVFLGIGGAMIAAAVLLDLWAVKTLIECRTTVMPHRGAQRLVTCGPFRYSRNPIYLGYTLATAAFGFLTGNAWFFVAALAAAVVTTYIAIRNEEMHLLARFGIDFEQYCQRTRRWL</sequence>
<feature type="transmembrane region" description="Helical" evidence="5">
    <location>
        <begin position="16"/>
        <end position="36"/>
    </location>
</feature>
<keyword evidence="6" id="KW-0489">Methyltransferase</keyword>
<dbReference type="Pfam" id="PF04191">
    <property type="entry name" value="PEMT"/>
    <property type="match status" value="1"/>
</dbReference>
<evidence type="ECO:0000256" key="2">
    <source>
        <dbReference type="ARBA" id="ARBA00022692"/>
    </source>
</evidence>
<evidence type="ECO:0000256" key="1">
    <source>
        <dbReference type="ARBA" id="ARBA00004127"/>
    </source>
</evidence>
<dbReference type="GO" id="GO:0008168">
    <property type="term" value="F:methyltransferase activity"/>
    <property type="evidence" value="ECO:0007669"/>
    <property type="project" value="UniProtKB-KW"/>
</dbReference>
<keyword evidence="6" id="KW-0808">Transferase</keyword>
<accession>A0A7Y0FVA5</accession>
<dbReference type="Proteomes" id="UP000541470">
    <property type="component" value="Unassembled WGS sequence"/>
</dbReference>
<dbReference type="GO" id="GO:0032259">
    <property type="term" value="P:methylation"/>
    <property type="evidence" value="ECO:0007669"/>
    <property type="project" value="UniProtKB-KW"/>
</dbReference>